<evidence type="ECO:0000313" key="3">
    <source>
        <dbReference type="Proteomes" id="UP001524547"/>
    </source>
</evidence>
<evidence type="ECO:0000313" key="2">
    <source>
        <dbReference type="EMBL" id="MCQ8240833.1"/>
    </source>
</evidence>
<dbReference type="Proteomes" id="UP001524547">
    <property type="component" value="Unassembled WGS sequence"/>
</dbReference>
<organism evidence="2 3">
    <name type="scientific">Rhizosaccharibacter radicis</name>
    <dbReference type="NCBI Taxonomy" id="2782605"/>
    <lineage>
        <taxon>Bacteria</taxon>
        <taxon>Pseudomonadati</taxon>
        <taxon>Pseudomonadota</taxon>
        <taxon>Alphaproteobacteria</taxon>
        <taxon>Acetobacterales</taxon>
        <taxon>Acetobacteraceae</taxon>
        <taxon>Rhizosaccharibacter</taxon>
    </lineage>
</organism>
<comment type="caution">
    <text evidence="2">The sequence shown here is derived from an EMBL/GenBank/DDBJ whole genome shotgun (WGS) entry which is preliminary data.</text>
</comment>
<keyword evidence="3" id="KW-1185">Reference proteome</keyword>
<dbReference type="EMBL" id="JAMZEJ010000004">
    <property type="protein sequence ID" value="MCQ8240833.1"/>
    <property type="molecule type" value="Genomic_DNA"/>
</dbReference>
<feature type="signal peptide" evidence="1">
    <location>
        <begin position="1"/>
        <end position="34"/>
    </location>
</feature>
<evidence type="ECO:0000256" key="1">
    <source>
        <dbReference type="SAM" id="SignalP"/>
    </source>
</evidence>
<dbReference type="InterPro" id="IPR018707">
    <property type="entry name" value="LpxR"/>
</dbReference>
<feature type="chain" id="PRO_5047332726" evidence="1">
    <location>
        <begin position="35"/>
        <end position="344"/>
    </location>
</feature>
<name>A0ABT1VWW8_9PROT</name>
<dbReference type="InterPro" id="IPR037107">
    <property type="entry name" value="Put_OMP_sf"/>
</dbReference>
<keyword evidence="1" id="KW-0732">Signal</keyword>
<dbReference type="Pfam" id="PF09982">
    <property type="entry name" value="LpxR"/>
    <property type="match status" value="1"/>
</dbReference>
<gene>
    <name evidence="2" type="ORF">NFI88_08285</name>
</gene>
<dbReference type="Gene3D" id="2.40.128.140">
    <property type="entry name" value="Outer membrane protein"/>
    <property type="match status" value="1"/>
</dbReference>
<sequence length="344" mass="36704">MSMTMRRLSRSGLAASAAVLTGLTATAVAPSAMAAPLQDPYGTWTAQAENDAVSTLKGTSDQYYTSGLRLGWTSGTDNQPPAISNLNRLIWGEGVQRISLGLQQSIFTPRFTQVNPPLRGDRPYAGVLLATVNLISDTDLSRSVAGVQAGVLGSYAGGYQVQNGFHSAIGDTPNRGWSHQLPNQPILQIQAFRTWRLPLVTRYGISADVLPTIGGAAGDWRTYAVAGGIVRFGQGLDSDFGPAKIAPGLNGTDAYKNTRPIAWYVFGGVDGQAVGYDATLQGSTFRSGEPHVSKIWDVGEMTGGAAILWHGMRLSYSQTWQTQEFRHAKSGLFNFGSLALSAKF</sequence>
<proteinExistence type="predicted"/>
<reference evidence="2 3" key="1">
    <citation type="submission" date="2022-06" db="EMBL/GenBank/DDBJ databases">
        <title>Rhizosaccharibacter gen. nov. sp. nov. KSS12, endophytic bacteria isolated from sugarcane.</title>
        <authorList>
            <person name="Pitiwittayakul N."/>
        </authorList>
    </citation>
    <scope>NUCLEOTIDE SEQUENCE [LARGE SCALE GENOMIC DNA]</scope>
    <source>
        <strain evidence="2 3">KSS12</strain>
    </source>
</reference>
<accession>A0ABT1VWW8</accession>
<protein>
    <submittedName>
        <fullName evidence="2">Lipid A deacylase LpxR family protein</fullName>
    </submittedName>
</protein>